<dbReference type="SMART" id="SM00953">
    <property type="entry name" value="RES"/>
    <property type="match status" value="1"/>
</dbReference>
<comment type="caution">
    <text evidence="2">The sequence shown here is derived from an EMBL/GenBank/DDBJ whole genome shotgun (WGS) entry which is preliminary data.</text>
</comment>
<feature type="domain" description="RES" evidence="1">
    <location>
        <begin position="214"/>
        <end position="374"/>
    </location>
</feature>
<dbReference type="EMBL" id="JBHLTG010000004">
    <property type="protein sequence ID" value="MFC0679532.1"/>
    <property type="molecule type" value="Genomic_DNA"/>
</dbReference>
<evidence type="ECO:0000313" key="2">
    <source>
        <dbReference type="EMBL" id="MFC0679532.1"/>
    </source>
</evidence>
<gene>
    <name evidence="2" type="ORF">ACFFGH_16970</name>
</gene>
<organism evidence="2 3">
    <name type="scientific">Lysobacter korlensis</name>
    <dbReference type="NCBI Taxonomy" id="553636"/>
    <lineage>
        <taxon>Bacteria</taxon>
        <taxon>Pseudomonadati</taxon>
        <taxon>Pseudomonadota</taxon>
        <taxon>Gammaproteobacteria</taxon>
        <taxon>Lysobacterales</taxon>
        <taxon>Lysobacteraceae</taxon>
        <taxon>Lysobacter</taxon>
    </lineage>
</organism>
<dbReference type="RefSeq" id="WP_386670415.1">
    <property type="nucleotide sequence ID" value="NZ_JBHLTG010000004.1"/>
</dbReference>
<evidence type="ECO:0000313" key="3">
    <source>
        <dbReference type="Proteomes" id="UP001589896"/>
    </source>
</evidence>
<accession>A0ABV6RRC1</accession>
<reference evidence="2 3" key="1">
    <citation type="submission" date="2024-09" db="EMBL/GenBank/DDBJ databases">
        <authorList>
            <person name="Sun Q."/>
            <person name="Mori K."/>
        </authorList>
    </citation>
    <scope>NUCLEOTIDE SEQUENCE [LARGE SCALE GENOMIC DNA]</scope>
    <source>
        <strain evidence="2 3">KCTC 23076</strain>
    </source>
</reference>
<dbReference type="Pfam" id="PF08808">
    <property type="entry name" value="RES"/>
    <property type="match status" value="1"/>
</dbReference>
<dbReference type="Proteomes" id="UP001589896">
    <property type="component" value="Unassembled WGS sequence"/>
</dbReference>
<sequence>MSGSICYRCIDDAALANIVRQEGERSKCTVCGGRRRAFDTATLGRRVADAIRENFRLGTELRIFADADDDRGYFEQQGDALTDVVQEVLGQYLPNHDEIVDAVVDSDDYWPPDGDEPFFDEGFCYEPIGPDVSHMHVEWRRLQAELRHERRFFNAAIRTFFDGLFEGLEGLGASTSLHTDTVERPVRRLPANTLLFRFRATNGFDLTQQIFREPAQHMGAPPPDKARDGRMNAEGVPVFYAAMEKETALAEMRPAIGASYVYAQFATTKDLVVLDFRLLERARSHEVLSYFQEDYSQELSRRAFLRRFHAQIARPIVPGRESEYLITQAMLEYLTSERTPRVDAVLFNSVQKAGGTNIVLVPRATEFPVCYVQDSVGLCDVTGITYSHVDVATYVHAGRLHIGEDSDDSDWW</sequence>
<keyword evidence="3" id="KW-1185">Reference proteome</keyword>
<protein>
    <submittedName>
        <fullName evidence="2">RES domain-containing protein</fullName>
    </submittedName>
</protein>
<dbReference type="InterPro" id="IPR014914">
    <property type="entry name" value="RES_dom"/>
</dbReference>
<evidence type="ECO:0000259" key="1">
    <source>
        <dbReference type="SMART" id="SM00953"/>
    </source>
</evidence>
<name>A0ABV6RRC1_9GAMM</name>
<proteinExistence type="predicted"/>